<dbReference type="RefSeq" id="WP_140506194.1">
    <property type="nucleotide sequence ID" value="NZ_RCZH01000005.1"/>
</dbReference>
<dbReference type="EMBL" id="RCZH01000005">
    <property type="protein sequence ID" value="TPG41691.1"/>
    <property type="molecule type" value="Genomic_DNA"/>
</dbReference>
<dbReference type="AlphaFoldDB" id="A0A502EZT2"/>
<comment type="caution">
    <text evidence="2">The sequence shown here is derived from an EMBL/GenBank/DDBJ whole genome shotgun (WGS) entry which is preliminary data.</text>
</comment>
<dbReference type="OrthoDB" id="1361858at2"/>
<evidence type="ECO:0000313" key="3">
    <source>
        <dbReference type="Proteomes" id="UP000319700"/>
    </source>
</evidence>
<accession>A0A502EZT2</accession>
<sequence length="167" mass="19580">MTKKINYVQIIFPFIASYFIIFSFEPFSWLYSIKILELTKIHGARNVFDNQEKYGITPGAIALFSFWPSVAVLAGIVFAFIISILISKIKKWSILNSFIVLTLIYLLYRFDLLGWDYIRSYLSVGRFTNDYQSKFIINGSILLIIALIIFFSKWTNRIIQNQYQKIN</sequence>
<dbReference type="Proteomes" id="UP000319700">
    <property type="component" value="Unassembled WGS sequence"/>
</dbReference>
<keyword evidence="1" id="KW-0812">Transmembrane</keyword>
<proteinExistence type="predicted"/>
<evidence type="ECO:0000256" key="1">
    <source>
        <dbReference type="SAM" id="Phobius"/>
    </source>
</evidence>
<feature type="transmembrane region" description="Helical" evidence="1">
    <location>
        <begin position="66"/>
        <end position="87"/>
    </location>
</feature>
<keyword evidence="1" id="KW-1133">Transmembrane helix</keyword>
<organism evidence="2 3">
    <name type="scientific">Flavobacterium pectinovorum</name>
    <dbReference type="NCBI Taxonomy" id="29533"/>
    <lineage>
        <taxon>Bacteria</taxon>
        <taxon>Pseudomonadati</taxon>
        <taxon>Bacteroidota</taxon>
        <taxon>Flavobacteriia</taxon>
        <taxon>Flavobacteriales</taxon>
        <taxon>Flavobacteriaceae</taxon>
        <taxon>Flavobacterium</taxon>
    </lineage>
</organism>
<feature type="transmembrane region" description="Helical" evidence="1">
    <location>
        <begin position="135"/>
        <end position="155"/>
    </location>
</feature>
<evidence type="ECO:0000313" key="2">
    <source>
        <dbReference type="EMBL" id="TPG41691.1"/>
    </source>
</evidence>
<feature type="transmembrane region" description="Helical" evidence="1">
    <location>
        <begin position="7"/>
        <end position="24"/>
    </location>
</feature>
<name>A0A502EZT2_9FLAO</name>
<keyword evidence="1" id="KW-0472">Membrane</keyword>
<reference evidence="2 3" key="1">
    <citation type="journal article" date="2019" name="Environ. Microbiol.">
        <title>Species interactions and distinct microbial communities in high Arctic permafrost affected cryosols are associated with the CH4 and CO2 gas fluxes.</title>
        <authorList>
            <person name="Altshuler I."/>
            <person name="Hamel J."/>
            <person name="Turney S."/>
            <person name="Magnuson E."/>
            <person name="Levesque R."/>
            <person name="Greer C."/>
            <person name="Whyte L.G."/>
        </authorList>
    </citation>
    <scope>NUCLEOTIDE SEQUENCE [LARGE SCALE GENOMIC DNA]</scope>
    <source>
        <strain evidence="2 3">42</strain>
    </source>
</reference>
<feature type="transmembrane region" description="Helical" evidence="1">
    <location>
        <begin position="94"/>
        <end position="115"/>
    </location>
</feature>
<keyword evidence="3" id="KW-1185">Reference proteome</keyword>
<protein>
    <submittedName>
        <fullName evidence="2">Uncharacterized protein</fullName>
    </submittedName>
</protein>
<gene>
    <name evidence="2" type="ORF">EAH81_09430</name>
</gene>